<dbReference type="EMBL" id="QKRA01000004">
    <property type="protein sequence ID" value="RDL44156.1"/>
    <property type="molecule type" value="Genomic_DNA"/>
</dbReference>
<dbReference type="AlphaFoldDB" id="A0A370U8N5"/>
<dbReference type="SUPFAM" id="SSF56784">
    <property type="entry name" value="HAD-like"/>
    <property type="match status" value="1"/>
</dbReference>
<sequence length="155" mass="17895">MIKRKSIIYIDMDDVLCDFTGAHKKAIKCNPKVLYPQSQYGFFANLEPIPNAIESVIFLINSEHFDPYILTAPSIKNPLCYTEKRIWIEKHFGLEFVNKLIISPNKCLLKGRYLIDDNAQGKGQDAFEGELIHFGSETFPSWREVNQYLNSHIQP</sequence>
<dbReference type="PANTHER" id="PTHR16504">
    <property type="entry name" value="5'(3')-DEOXYRIBONUCLEOTIDASE"/>
    <property type="match status" value="1"/>
</dbReference>
<protein>
    <submittedName>
        <fullName evidence="2">Uncharacterized protein</fullName>
    </submittedName>
</protein>
<accession>A0A370U8N5</accession>
<name>A0A370U8N5_9GAMM</name>
<dbReference type="InterPro" id="IPR036412">
    <property type="entry name" value="HAD-like_sf"/>
</dbReference>
<dbReference type="RefSeq" id="WP_115468194.1">
    <property type="nucleotide sequence ID" value="NZ_QKRA01000004.1"/>
</dbReference>
<reference evidence="2 3" key="1">
    <citation type="submission" date="2018-06" db="EMBL/GenBank/DDBJ databases">
        <title>Marinomonas sp. YLB-05 draft genome sequence.</title>
        <authorList>
            <person name="Yu L."/>
            <person name="Tang X."/>
        </authorList>
    </citation>
    <scope>NUCLEOTIDE SEQUENCE [LARGE SCALE GENOMIC DNA]</scope>
    <source>
        <strain evidence="2 3">YLB-05</strain>
    </source>
</reference>
<comment type="caution">
    <text evidence="2">The sequence shown here is derived from an EMBL/GenBank/DDBJ whole genome shotgun (WGS) entry which is preliminary data.</text>
</comment>
<proteinExistence type="inferred from homology"/>
<dbReference type="PANTHER" id="PTHR16504:SF4">
    <property type="entry name" value="5'(3')-DEOXYRIBONUCLEOTIDASE"/>
    <property type="match status" value="1"/>
</dbReference>
<dbReference type="InterPro" id="IPR010708">
    <property type="entry name" value="5'(3')-deoxyribonucleotidase"/>
</dbReference>
<dbReference type="OrthoDB" id="6120213at2"/>
<evidence type="ECO:0000313" key="2">
    <source>
        <dbReference type="EMBL" id="RDL44156.1"/>
    </source>
</evidence>
<dbReference type="InterPro" id="IPR023214">
    <property type="entry name" value="HAD_sf"/>
</dbReference>
<dbReference type="GO" id="GO:0009223">
    <property type="term" value="P:pyrimidine deoxyribonucleotide catabolic process"/>
    <property type="evidence" value="ECO:0007669"/>
    <property type="project" value="TreeGrafter"/>
</dbReference>
<organism evidence="2 3">
    <name type="scientific">Marinomonas piezotolerans</name>
    <dbReference type="NCBI Taxonomy" id="2213058"/>
    <lineage>
        <taxon>Bacteria</taxon>
        <taxon>Pseudomonadati</taxon>
        <taxon>Pseudomonadota</taxon>
        <taxon>Gammaproteobacteria</taxon>
        <taxon>Oceanospirillales</taxon>
        <taxon>Oceanospirillaceae</taxon>
        <taxon>Marinomonas</taxon>
    </lineage>
</organism>
<comment type="similarity">
    <text evidence="1">Belongs to the 5'(3')-deoxyribonucleotidase family.</text>
</comment>
<evidence type="ECO:0000313" key="3">
    <source>
        <dbReference type="Proteomes" id="UP000254326"/>
    </source>
</evidence>
<dbReference type="Proteomes" id="UP000254326">
    <property type="component" value="Unassembled WGS sequence"/>
</dbReference>
<keyword evidence="3" id="KW-1185">Reference proteome</keyword>
<dbReference type="GO" id="GO:0008253">
    <property type="term" value="F:5'-nucleotidase activity"/>
    <property type="evidence" value="ECO:0007669"/>
    <property type="project" value="InterPro"/>
</dbReference>
<dbReference type="Pfam" id="PF06941">
    <property type="entry name" value="NT5C"/>
    <property type="match status" value="1"/>
</dbReference>
<gene>
    <name evidence="2" type="ORF">DN730_11020</name>
</gene>
<dbReference type="Gene3D" id="3.40.50.1000">
    <property type="entry name" value="HAD superfamily/HAD-like"/>
    <property type="match status" value="1"/>
</dbReference>
<evidence type="ECO:0000256" key="1">
    <source>
        <dbReference type="ARBA" id="ARBA00009589"/>
    </source>
</evidence>